<dbReference type="AlphaFoldDB" id="A0A1B2DKZ3"/>
<keyword evidence="2" id="KW-0238">DNA-binding</keyword>
<organism evidence="6">
    <name type="scientific">Paenibacillus sp. BIHB 4019</name>
    <dbReference type="NCBI Taxonomy" id="1870819"/>
    <lineage>
        <taxon>Bacteria</taxon>
        <taxon>Bacillati</taxon>
        <taxon>Bacillota</taxon>
        <taxon>Bacilli</taxon>
        <taxon>Bacillales</taxon>
        <taxon>Paenibacillaceae</taxon>
        <taxon>Paenibacillus</taxon>
    </lineage>
</organism>
<sequence length="526" mass="60445">MPLRSSKTNQLYLFSSLRKRKFPVHQGAGSHRIGVHVLCFILEGEASLLIDGVLCRIRPFELYLLVPGMIIDVPDRCSLITYYGLFFQPVMLVKEGKKFEGVKSLSLSGAFLPGHIAIRQPQQVLQRLLHMHDQSRGAARADAFSLRLLLEEFISFIITNAPEQREASDERIERSIIYMKENYTGKISIDHLAEAAEMTTTAYSRLFRKMKVASPIEYLNQIRMDKAKQLLDQEDRRVKEVADFVGFRSEFYFSRMFQRLVGVSPTVYMKRGTMKIAVASSLGFHEHLQSIGIEPVCVVDLFQYPGIGEQAYSKQLIEQLSELKRSKCDLIIADHYHLHLKDSFKQIATPYFLDFSVWDWKRNFVKIAELVNREREAEAVLTRLDLSIEDAKRLLHHSMGEERITVMQVSHRAVGIQGKTDHPLNELIYKELALKPGGQVPEEMWRLEIPPEALPVLDTEHLFIQKHHVLAGSEEIFKRMTQTAAWQETGAIQEGNIHAIPNWFVMSWTPLGRQHIIKKLIDLLAK</sequence>
<dbReference type="SUPFAM" id="SSF53807">
    <property type="entry name" value="Helical backbone' metal receptor"/>
    <property type="match status" value="1"/>
</dbReference>
<dbReference type="Gene3D" id="3.40.50.1980">
    <property type="entry name" value="Nitrogenase molybdenum iron protein domain"/>
    <property type="match status" value="1"/>
</dbReference>
<protein>
    <recommendedName>
        <fullName evidence="7">HTH araC/xylS-type domain-containing protein</fullName>
    </recommendedName>
</protein>
<dbReference type="PROSITE" id="PS50983">
    <property type="entry name" value="FE_B12_PBP"/>
    <property type="match status" value="1"/>
</dbReference>
<dbReference type="InterPro" id="IPR018060">
    <property type="entry name" value="HTH_AraC"/>
</dbReference>
<proteinExistence type="predicted"/>
<evidence type="ECO:0000256" key="3">
    <source>
        <dbReference type="ARBA" id="ARBA00023163"/>
    </source>
</evidence>
<gene>
    <name evidence="6" type="ORF">BBD42_19245</name>
</gene>
<dbReference type="PANTHER" id="PTHR43280:SF28">
    <property type="entry name" value="HTH-TYPE TRANSCRIPTIONAL ACTIVATOR RHAS"/>
    <property type="match status" value="1"/>
</dbReference>
<keyword evidence="1" id="KW-0805">Transcription regulation</keyword>
<evidence type="ECO:0000313" key="6">
    <source>
        <dbReference type="EMBL" id="ANY68369.1"/>
    </source>
</evidence>
<feature type="domain" description="HTH araC/xylS-type" evidence="4">
    <location>
        <begin position="173"/>
        <end position="271"/>
    </location>
</feature>
<dbReference type="GO" id="GO:0003700">
    <property type="term" value="F:DNA-binding transcription factor activity"/>
    <property type="evidence" value="ECO:0007669"/>
    <property type="project" value="InterPro"/>
</dbReference>
<feature type="domain" description="Fe/B12 periplasmic-binding" evidence="5">
    <location>
        <begin position="259"/>
        <end position="526"/>
    </location>
</feature>
<reference evidence="6" key="1">
    <citation type="submission" date="2016-08" db="EMBL/GenBank/DDBJ databases">
        <title>Complete Genome Seqeunce of Paenibacillus sp. BIHB 4019 from tea rhizoplane.</title>
        <authorList>
            <person name="Thakur R."/>
            <person name="Swarnkar M.K."/>
            <person name="Gulati A."/>
        </authorList>
    </citation>
    <scope>NUCLEOTIDE SEQUENCE [LARGE SCALE GENOMIC DNA]</scope>
    <source>
        <strain evidence="6">BIHB4019</strain>
    </source>
</reference>
<name>A0A1B2DKZ3_9BACL</name>
<dbReference type="SUPFAM" id="SSF46689">
    <property type="entry name" value="Homeodomain-like"/>
    <property type="match status" value="2"/>
</dbReference>
<dbReference type="InterPro" id="IPR002491">
    <property type="entry name" value="ABC_transptr_periplasmic_BD"/>
</dbReference>
<dbReference type="RefSeq" id="WP_099519510.1">
    <property type="nucleotide sequence ID" value="NZ_CP016808.1"/>
</dbReference>
<dbReference type="SMART" id="SM00342">
    <property type="entry name" value="HTH_ARAC"/>
    <property type="match status" value="1"/>
</dbReference>
<keyword evidence="3" id="KW-0804">Transcription</keyword>
<dbReference type="PROSITE" id="PS01124">
    <property type="entry name" value="HTH_ARAC_FAMILY_2"/>
    <property type="match status" value="1"/>
</dbReference>
<accession>A0A1B2DKZ3</accession>
<dbReference type="PANTHER" id="PTHR43280">
    <property type="entry name" value="ARAC-FAMILY TRANSCRIPTIONAL REGULATOR"/>
    <property type="match status" value="1"/>
</dbReference>
<evidence type="ECO:0000256" key="2">
    <source>
        <dbReference type="ARBA" id="ARBA00023125"/>
    </source>
</evidence>
<evidence type="ECO:0008006" key="7">
    <source>
        <dbReference type="Google" id="ProtNLM"/>
    </source>
</evidence>
<dbReference type="Pfam" id="PF12833">
    <property type="entry name" value="HTH_18"/>
    <property type="match status" value="1"/>
</dbReference>
<dbReference type="Gene3D" id="1.10.10.60">
    <property type="entry name" value="Homeodomain-like"/>
    <property type="match status" value="2"/>
</dbReference>
<evidence type="ECO:0000259" key="4">
    <source>
        <dbReference type="PROSITE" id="PS01124"/>
    </source>
</evidence>
<dbReference type="EMBL" id="CP016808">
    <property type="protein sequence ID" value="ANY68369.1"/>
    <property type="molecule type" value="Genomic_DNA"/>
</dbReference>
<dbReference type="InterPro" id="IPR009057">
    <property type="entry name" value="Homeodomain-like_sf"/>
</dbReference>
<dbReference type="GO" id="GO:0043565">
    <property type="term" value="F:sequence-specific DNA binding"/>
    <property type="evidence" value="ECO:0007669"/>
    <property type="project" value="InterPro"/>
</dbReference>
<evidence type="ECO:0000259" key="5">
    <source>
        <dbReference type="PROSITE" id="PS50983"/>
    </source>
</evidence>
<evidence type="ECO:0000256" key="1">
    <source>
        <dbReference type="ARBA" id="ARBA00023015"/>
    </source>
</evidence>